<dbReference type="GO" id="GO:0005549">
    <property type="term" value="F:odorant binding"/>
    <property type="evidence" value="ECO:0007669"/>
    <property type="project" value="InterPro"/>
</dbReference>
<feature type="transmembrane region" description="Helical" evidence="10">
    <location>
        <begin position="249"/>
        <end position="270"/>
    </location>
</feature>
<dbReference type="GO" id="GO:0005886">
    <property type="term" value="C:plasma membrane"/>
    <property type="evidence" value="ECO:0007669"/>
    <property type="project" value="UniProtKB-SubCell"/>
</dbReference>
<evidence type="ECO:0000256" key="5">
    <source>
        <dbReference type="ARBA" id="ARBA00022725"/>
    </source>
</evidence>
<feature type="transmembrane region" description="Helical" evidence="10">
    <location>
        <begin position="71"/>
        <end position="90"/>
    </location>
</feature>
<keyword evidence="8" id="KW-0675">Receptor</keyword>
<keyword evidence="3" id="KW-0716">Sensory transduction</keyword>
<feature type="transmembrane region" description="Helical" evidence="10">
    <location>
        <begin position="35"/>
        <end position="59"/>
    </location>
</feature>
<proteinExistence type="predicted"/>
<dbReference type="Pfam" id="PF02949">
    <property type="entry name" value="7tm_6"/>
    <property type="match status" value="1"/>
</dbReference>
<dbReference type="AlphaFoldDB" id="A0A482WDJ1"/>
<accession>A0A482WDJ1</accession>
<evidence type="ECO:0000313" key="11">
    <source>
        <dbReference type="EMBL" id="RZC42493.1"/>
    </source>
</evidence>
<evidence type="ECO:0000256" key="3">
    <source>
        <dbReference type="ARBA" id="ARBA00022606"/>
    </source>
</evidence>
<keyword evidence="7 10" id="KW-0472">Membrane</keyword>
<keyword evidence="4 10" id="KW-0812">Transmembrane</keyword>
<evidence type="ECO:0000256" key="6">
    <source>
        <dbReference type="ARBA" id="ARBA00022989"/>
    </source>
</evidence>
<reference evidence="11 12" key="1">
    <citation type="submission" date="2017-03" db="EMBL/GenBank/DDBJ databases">
        <title>Genome of the blue death feigning beetle - Asbolus verrucosus.</title>
        <authorList>
            <person name="Rider S.D."/>
        </authorList>
    </citation>
    <scope>NUCLEOTIDE SEQUENCE [LARGE SCALE GENOMIC DNA]</scope>
    <source>
        <strain evidence="11">Butters</strain>
        <tissue evidence="11">Head and leg muscle</tissue>
    </source>
</reference>
<keyword evidence="5" id="KW-0552">Olfaction</keyword>
<evidence type="ECO:0000256" key="8">
    <source>
        <dbReference type="ARBA" id="ARBA00023170"/>
    </source>
</evidence>
<evidence type="ECO:0000313" key="12">
    <source>
        <dbReference type="Proteomes" id="UP000292052"/>
    </source>
</evidence>
<keyword evidence="9" id="KW-0807">Transducer</keyword>
<evidence type="ECO:0000256" key="2">
    <source>
        <dbReference type="ARBA" id="ARBA00022475"/>
    </source>
</evidence>
<protein>
    <submittedName>
        <fullName evidence="11">7tm 6 domain containing protein</fullName>
    </submittedName>
</protein>
<dbReference type="OrthoDB" id="6767573at2759"/>
<evidence type="ECO:0000256" key="1">
    <source>
        <dbReference type="ARBA" id="ARBA00004651"/>
    </source>
</evidence>
<evidence type="ECO:0000256" key="7">
    <source>
        <dbReference type="ARBA" id="ARBA00023136"/>
    </source>
</evidence>
<dbReference type="Proteomes" id="UP000292052">
    <property type="component" value="Unassembled WGS sequence"/>
</dbReference>
<evidence type="ECO:0000256" key="9">
    <source>
        <dbReference type="ARBA" id="ARBA00023224"/>
    </source>
</evidence>
<sequence>MEKFEWKSTIRMNILTLKLVGLWPKSDKLYQFDFYTLYGMISAFFFVVGSILCQVIHIVRVHPDLEVLTGAIFIILTETLGSIKMCYFMLNRKLIMQLMKTLNSEMFRVRTLSQRRIVQPAMSFWKLAYVSFYTLTTATAFLWSIFPFLDQSFKEKQLPFPAWYPYDAEKSPLYEISYFHQVLGLFLCALGGLNSDTLMAAFMMFVGAQCDILCDNLRNLAMQNFNRNLLLYVNHHKVILSFAENCNKFSSVIVLGQFFTSSVTIGLAMFQLSLVNPLSSESYTLLFFESAVTVQLLLYCWFGNEVEIK</sequence>
<name>A0A482WDJ1_ASBVE</name>
<keyword evidence="12" id="KW-1185">Reference proteome</keyword>
<dbReference type="EMBL" id="QDEB01007649">
    <property type="protein sequence ID" value="RZC42493.1"/>
    <property type="molecule type" value="Genomic_DNA"/>
</dbReference>
<dbReference type="PANTHER" id="PTHR21137">
    <property type="entry name" value="ODORANT RECEPTOR"/>
    <property type="match status" value="1"/>
</dbReference>
<comment type="subcellular location">
    <subcellularLocation>
        <location evidence="1">Cell membrane</location>
        <topology evidence="1">Multi-pass membrane protein</topology>
    </subcellularLocation>
</comment>
<feature type="transmembrane region" description="Helical" evidence="10">
    <location>
        <begin position="176"/>
        <end position="194"/>
    </location>
</feature>
<feature type="transmembrane region" description="Helical" evidence="10">
    <location>
        <begin position="282"/>
        <end position="302"/>
    </location>
</feature>
<keyword evidence="2" id="KW-1003">Cell membrane</keyword>
<dbReference type="PANTHER" id="PTHR21137:SF35">
    <property type="entry name" value="ODORANT RECEPTOR 19A-RELATED"/>
    <property type="match status" value="1"/>
</dbReference>
<dbReference type="GO" id="GO:0004984">
    <property type="term" value="F:olfactory receptor activity"/>
    <property type="evidence" value="ECO:0007669"/>
    <property type="project" value="InterPro"/>
</dbReference>
<dbReference type="GO" id="GO:0007165">
    <property type="term" value="P:signal transduction"/>
    <property type="evidence" value="ECO:0007669"/>
    <property type="project" value="UniProtKB-KW"/>
</dbReference>
<evidence type="ECO:0000256" key="10">
    <source>
        <dbReference type="SAM" id="Phobius"/>
    </source>
</evidence>
<feature type="non-terminal residue" evidence="11">
    <location>
        <position position="309"/>
    </location>
</feature>
<keyword evidence="6 10" id="KW-1133">Transmembrane helix</keyword>
<gene>
    <name evidence="11" type="ORF">BDFB_011173</name>
</gene>
<comment type="caution">
    <text evidence="11">The sequence shown here is derived from an EMBL/GenBank/DDBJ whole genome shotgun (WGS) entry which is preliminary data.</text>
</comment>
<evidence type="ECO:0000256" key="4">
    <source>
        <dbReference type="ARBA" id="ARBA00022692"/>
    </source>
</evidence>
<organism evidence="11 12">
    <name type="scientific">Asbolus verrucosus</name>
    <name type="common">Desert ironclad beetle</name>
    <dbReference type="NCBI Taxonomy" id="1661398"/>
    <lineage>
        <taxon>Eukaryota</taxon>
        <taxon>Metazoa</taxon>
        <taxon>Ecdysozoa</taxon>
        <taxon>Arthropoda</taxon>
        <taxon>Hexapoda</taxon>
        <taxon>Insecta</taxon>
        <taxon>Pterygota</taxon>
        <taxon>Neoptera</taxon>
        <taxon>Endopterygota</taxon>
        <taxon>Coleoptera</taxon>
        <taxon>Polyphaga</taxon>
        <taxon>Cucujiformia</taxon>
        <taxon>Tenebrionidae</taxon>
        <taxon>Pimeliinae</taxon>
        <taxon>Asbolus</taxon>
    </lineage>
</organism>
<dbReference type="InterPro" id="IPR004117">
    <property type="entry name" value="7tm6_olfct_rcpt"/>
</dbReference>
<feature type="transmembrane region" description="Helical" evidence="10">
    <location>
        <begin position="124"/>
        <end position="146"/>
    </location>
</feature>